<keyword evidence="5" id="KW-1185">Reference proteome</keyword>
<dbReference type="PANTHER" id="PTHR24171">
    <property type="entry name" value="ANKYRIN REPEAT DOMAIN-CONTAINING PROTEIN 39-RELATED"/>
    <property type="match status" value="1"/>
</dbReference>
<feature type="repeat" description="ANK" evidence="3">
    <location>
        <begin position="240"/>
        <end position="269"/>
    </location>
</feature>
<sequence>MAASSWSSKDLIALCKNSDHEQLLNALQQPAAVEVALSHEKVVDDGCYRLNKLNLERMLVAAVRADDDTMVETLLKFGQKQDVKVDAMLTTEVIMRALDKSALPLIRKLEVLDPNIFTRYLSPGFTILMLASDGGPFGEKPPCNTYLPLMQYMMERGVDPNCPWIAKAHGPGTVLYQACRTASSKIVECLLKHGAIVAGSGAARVAAEHGRIKVLKLLLQYGADLNECFDTQPPFGPLGTALHTATYYRRDAVIEWLLEHGADPSIRNSEGKAVAGIVPVTLR</sequence>
<protein>
    <submittedName>
        <fullName evidence="4">Ankyrin repeat-containing domain protein</fullName>
    </submittedName>
</protein>
<dbReference type="InterPro" id="IPR036770">
    <property type="entry name" value="Ankyrin_rpt-contain_sf"/>
</dbReference>
<accession>A0A7C8MN70</accession>
<evidence type="ECO:0000256" key="3">
    <source>
        <dbReference type="PROSITE-ProRule" id="PRU00023"/>
    </source>
</evidence>
<feature type="repeat" description="ANK" evidence="3">
    <location>
        <begin position="198"/>
        <end position="226"/>
    </location>
</feature>
<dbReference type="OrthoDB" id="5369447at2759"/>
<dbReference type="SMART" id="SM00248">
    <property type="entry name" value="ANK"/>
    <property type="match status" value="4"/>
</dbReference>
<dbReference type="EMBL" id="JAADJZ010000012">
    <property type="protein sequence ID" value="KAF2870925.1"/>
    <property type="molecule type" value="Genomic_DNA"/>
</dbReference>
<dbReference type="PROSITE" id="PS50088">
    <property type="entry name" value="ANK_REPEAT"/>
    <property type="match status" value="2"/>
</dbReference>
<dbReference type="Gene3D" id="1.25.40.20">
    <property type="entry name" value="Ankyrin repeat-containing domain"/>
    <property type="match status" value="1"/>
</dbReference>
<dbReference type="Pfam" id="PF12796">
    <property type="entry name" value="Ank_2"/>
    <property type="match status" value="1"/>
</dbReference>
<comment type="caution">
    <text evidence="4">The sequence shown here is derived from an EMBL/GenBank/DDBJ whole genome shotgun (WGS) entry which is preliminary data.</text>
</comment>
<dbReference type="Proteomes" id="UP000481861">
    <property type="component" value="Unassembled WGS sequence"/>
</dbReference>
<name>A0A7C8MN70_9PLEO</name>
<gene>
    <name evidence="4" type="ORF">BDV95DRAFT_572878</name>
</gene>
<evidence type="ECO:0000313" key="5">
    <source>
        <dbReference type="Proteomes" id="UP000481861"/>
    </source>
</evidence>
<organism evidence="4 5">
    <name type="scientific">Massariosphaeria phaeospora</name>
    <dbReference type="NCBI Taxonomy" id="100035"/>
    <lineage>
        <taxon>Eukaryota</taxon>
        <taxon>Fungi</taxon>
        <taxon>Dikarya</taxon>
        <taxon>Ascomycota</taxon>
        <taxon>Pezizomycotina</taxon>
        <taxon>Dothideomycetes</taxon>
        <taxon>Pleosporomycetidae</taxon>
        <taxon>Pleosporales</taxon>
        <taxon>Pleosporales incertae sedis</taxon>
        <taxon>Massariosphaeria</taxon>
    </lineage>
</organism>
<dbReference type="Pfam" id="PF00023">
    <property type="entry name" value="Ank"/>
    <property type="match status" value="1"/>
</dbReference>
<proteinExistence type="predicted"/>
<keyword evidence="1" id="KW-0677">Repeat</keyword>
<evidence type="ECO:0000256" key="1">
    <source>
        <dbReference type="ARBA" id="ARBA00022737"/>
    </source>
</evidence>
<dbReference type="PROSITE" id="PS50297">
    <property type="entry name" value="ANK_REP_REGION"/>
    <property type="match status" value="2"/>
</dbReference>
<dbReference type="PANTHER" id="PTHR24171:SF9">
    <property type="entry name" value="ANKYRIN REPEAT DOMAIN-CONTAINING PROTEIN 39"/>
    <property type="match status" value="1"/>
</dbReference>
<keyword evidence="2 3" id="KW-0040">ANK repeat</keyword>
<evidence type="ECO:0000256" key="2">
    <source>
        <dbReference type="ARBA" id="ARBA00023043"/>
    </source>
</evidence>
<dbReference type="AlphaFoldDB" id="A0A7C8MN70"/>
<dbReference type="InterPro" id="IPR002110">
    <property type="entry name" value="Ankyrin_rpt"/>
</dbReference>
<evidence type="ECO:0000313" key="4">
    <source>
        <dbReference type="EMBL" id="KAF2870925.1"/>
    </source>
</evidence>
<dbReference type="SUPFAM" id="SSF48403">
    <property type="entry name" value="Ankyrin repeat"/>
    <property type="match status" value="1"/>
</dbReference>
<reference evidence="4 5" key="1">
    <citation type="submission" date="2020-01" db="EMBL/GenBank/DDBJ databases">
        <authorList>
            <consortium name="DOE Joint Genome Institute"/>
            <person name="Haridas S."/>
            <person name="Albert R."/>
            <person name="Binder M."/>
            <person name="Bloem J."/>
            <person name="Labutti K."/>
            <person name="Salamov A."/>
            <person name="Andreopoulos B."/>
            <person name="Baker S.E."/>
            <person name="Barry K."/>
            <person name="Bills G."/>
            <person name="Bluhm B.H."/>
            <person name="Cannon C."/>
            <person name="Castanera R."/>
            <person name="Culley D.E."/>
            <person name="Daum C."/>
            <person name="Ezra D."/>
            <person name="Gonzalez J.B."/>
            <person name="Henrissat B."/>
            <person name="Kuo A."/>
            <person name="Liang C."/>
            <person name="Lipzen A."/>
            <person name="Lutzoni F."/>
            <person name="Magnuson J."/>
            <person name="Mondo S."/>
            <person name="Nolan M."/>
            <person name="Ohm R."/>
            <person name="Pangilinan J."/>
            <person name="Park H.-J.H."/>
            <person name="Ramirez L."/>
            <person name="Alfaro M."/>
            <person name="Sun H."/>
            <person name="Tritt A."/>
            <person name="Yoshinaga Y."/>
            <person name="Zwiers L.-H.L."/>
            <person name="Turgeon B.G."/>
            <person name="Goodwin S.B."/>
            <person name="Spatafora J.W."/>
            <person name="Crous P.W."/>
            <person name="Grigoriev I.V."/>
        </authorList>
    </citation>
    <scope>NUCLEOTIDE SEQUENCE [LARGE SCALE GENOMIC DNA]</scope>
    <source>
        <strain evidence="4 5">CBS 611.86</strain>
    </source>
</reference>